<comment type="caution">
    <text evidence="4">The sequence shown here is derived from an EMBL/GenBank/DDBJ whole genome shotgun (WGS) entry which is preliminary data.</text>
</comment>
<dbReference type="PROSITE" id="PS00061">
    <property type="entry name" value="ADH_SHORT"/>
    <property type="match status" value="1"/>
</dbReference>
<evidence type="ECO:0000256" key="2">
    <source>
        <dbReference type="ARBA" id="ARBA00023002"/>
    </source>
</evidence>
<dbReference type="PANTHER" id="PTHR43477">
    <property type="entry name" value="DIHYDROANTICAPSIN 7-DEHYDROGENASE"/>
    <property type="match status" value="1"/>
</dbReference>
<dbReference type="Gene3D" id="3.40.50.720">
    <property type="entry name" value="NAD(P)-binding Rossmann-like Domain"/>
    <property type="match status" value="1"/>
</dbReference>
<dbReference type="SUPFAM" id="SSF51735">
    <property type="entry name" value="NAD(P)-binding Rossmann-fold domains"/>
    <property type="match status" value="1"/>
</dbReference>
<dbReference type="GO" id="GO:0004316">
    <property type="term" value="F:3-oxoacyl-[acyl-carrier-protein] reductase (NADPH) activity"/>
    <property type="evidence" value="ECO:0007669"/>
    <property type="project" value="UniProtKB-EC"/>
</dbReference>
<dbReference type="InterPro" id="IPR002347">
    <property type="entry name" value="SDR_fam"/>
</dbReference>
<sequence length="255" mass="27221">MRTTLVTGAARGIGRAIAERLLEDGHNILASDMLSDALDSLRDTYPDRVEVIRQDITEADAPDAAVTLAMERFGRLDGLVNNAGVGHSRPVHEVDDEMLDRFLAVNVRAQFRFARSALNAFGAGGNIINIASIFGLRSSVGSGPYAMSKAAIVGLTRQLATDYGPRGIRANAVAPGLIETPMTADRIQNDREFRRIMVDTTPFPRVGTPNDIANAVAFLASDQAAFVSGHVLVVDGGWLAGNNPRDTGAENIHVS</sequence>
<name>A0A840CD56_9RHOB</name>
<dbReference type="InterPro" id="IPR020904">
    <property type="entry name" value="Sc_DH/Rdtase_CS"/>
</dbReference>
<feature type="domain" description="Ketoreductase" evidence="3">
    <location>
        <begin position="2"/>
        <end position="176"/>
    </location>
</feature>
<dbReference type="PRINTS" id="PR00081">
    <property type="entry name" value="GDHRDH"/>
</dbReference>
<dbReference type="InterPro" id="IPR036291">
    <property type="entry name" value="NAD(P)-bd_dom_sf"/>
</dbReference>
<dbReference type="RefSeq" id="WP_162231833.1">
    <property type="nucleotide sequence ID" value="NZ_JACIEQ010000003.1"/>
</dbReference>
<dbReference type="AlphaFoldDB" id="A0A840CD56"/>
<accession>A0A840CD56</accession>
<proteinExistence type="inferred from homology"/>
<evidence type="ECO:0000259" key="3">
    <source>
        <dbReference type="SMART" id="SM00822"/>
    </source>
</evidence>
<dbReference type="FunFam" id="3.40.50.720:FF:000084">
    <property type="entry name" value="Short-chain dehydrogenase reductase"/>
    <property type="match status" value="1"/>
</dbReference>
<organism evidence="4 5">
    <name type="scientific">Actibacterium naphthalenivorans</name>
    <dbReference type="NCBI Taxonomy" id="1614693"/>
    <lineage>
        <taxon>Bacteria</taxon>
        <taxon>Pseudomonadati</taxon>
        <taxon>Pseudomonadota</taxon>
        <taxon>Alphaproteobacteria</taxon>
        <taxon>Rhodobacterales</taxon>
        <taxon>Roseobacteraceae</taxon>
        <taxon>Actibacterium</taxon>
    </lineage>
</organism>
<dbReference type="Pfam" id="PF13561">
    <property type="entry name" value="adh_short_C2"/>
    <property type="match status" value="1"/>
</dbReference>
<gene>
    <name evidence="4" type="ORF">GGR17_002612</name>
</gene>
<dbReference type="Proteomes" id="UP000585681">
    <property type="component" value="Unassembled WGS sequence"/>
</dbReference>
<keyword evidence="2 4" id="KW-0560">Oxidoreductase</keyword>
<keyword evidence="5" id="KW-1185">Reference proteome</keyword>
<protein>
    <submittedName>
        <fullName evidence="4">3-oxoacyl-[acyl-carrier protein] reductase</fullName>
        <ecNumber evidence="4">1.1.1.100</ecNumber>
    </submittedName>
</protein>
<dbReference type="InterPro" id="IPR057326">
    <property type="entry name" value="KR_dom"/>
</dbReference>
<dbReference type="PANTHER" id="PTHR43477:SF1">
    <property type="entry name" value="DIHYDROANTICAPSIN 7-DEHYDROGENASE"/>
    <property type="match status" value="1"/>
</dbReference>
<evidence type="ECO:0000256" key="1">
    <source>
        <dbReference type="ARBA" id="ARBA00006484"/>
    </source>
</evidence>
<dbReference type="CDD" id="cd05233">
    <property type="entry name" value="SDR_c"/>
    <property type="match status" value="1"/>
</dbReference>
<reference evidence="4" key="1">
    <citation type="submission" date="2020-08" db="EMBL/GenBank/DDBJ databases">
        <title>Genomic Encyclopedia of Type Strains, Phase IV (KMG-IV): sequencing the most valuable type-strain genomes for metagenomic binning, comparative biology and taxonomic classification.</title>
        <authorList>
            <person name="Goeker M."/>
        </authorList>
    </citation>
    <scope>NUCLEOTIDE SEQUENCE [LARGE SCALE GENOMIC DNA]</scope>
    <source>
        <strain evidence="4">DSM 105040</strain>
    </source>
</reference>
<evidence type="ECO:0000313" key="5">
    <source>
        <dbReference type="Proteomes" id="UP000585681"/>
    </source>
</evidence>
<comment type="similarity">
    <text evidence="1">Belongs to the short-chain dehydrogenases/reductases (SDR) family.</text>
</comment>
<dbReference type="EMBL" id="JACIEQ010000003">
    <property type="protein sequence ID" value="MBB4022793.1"/>
    <property type="molecule type" value="Genomic_DNA"/>
</dbReference>
<dbReference type="InterPro" id="IPR051122">
    <property type="entry name" value="SDR_DHRS6-like"/>
</dbReference>
<evidence type="ECO:0000313" key="4">
    <source>
        <dbReference type="EMBL" id="MBB4022793.1"/>
    </source>
</evidence>
<dbReference type="NCBIfam" id="NF005559">
    <property type="entry name" value="PRK07231.1"/>
    <property type="match status" value="1"/>
</dbReference>
<dbReference type="EC" id="1.1.1.100" evidence="4"/>
<dbReference type="PRINTS" id="PR00080">
    <property type="entry name" value="SDRFAMILY"/>
</dbReference>
<dbReference type="SMART" id="SM00822">
    <property type="entry name" value="PKS_KR"/>
    <property type="match status" value="1"/>
</dbReference>